<dbReference type="PANTHER" id="PTHR47561:SF1">
    <property type="entry name" value="POLYSACCHARIDE DEACETYLASE FAMILY PROTEIN (AFU_ORTHOLOGUE AFUA_6G05030)"/>
    <property type="match status" value="1"/>
</dbReference>
<evidence type="ECO:0000259" key="1">
    <source>
        <dbReference type="PROSITE" id="PS51677"/>
    </source>
</evidence>
<protein>
    <submittedName>
        <fullName evidence="2">Polysaccharide deacetylase family protein (PEP-CTERM system associated)</fullName>
    </submittedName>
</protein>
<dbReference type="InterPro" id="IPR011330">
    <property type="entry name" value="Glyco_hydro/deAcase_b/a-brl"/>
</dbReference>
<evidence type="ECO:0000313" key="3">
    <source>
        <dbReference type="Proteomes" id="UP001180536"/>
    </source>
</evidence>
<reference evidence="2 3" key="1">
    <citation type="submission" date="2023-07" db="EMBL/GenBank/DDBJ databases">
        <title>Sorghum-associated microbial communities from plants grown in Nebraska, USA.</title>
        <authorList>
            <person name="Schachtman D."/>
        </authorList>
    </citation>
    <scope>NUCLEOTIDE SEQUENCE [LARGE SCALE GENOMIC DNA]</scope>
    <source>
        <strain evidence="2 3">BE310</strain>
    </source>
</reference>
<dbReference type="CDD" id="cd10941">
    <property type="entry name" value="CE4_PuuE_HpPgdA_like_2"/>
    <property type="match status" value="1"/>
</dbReference>
<feature type="domain" description="NodB homology" evidence="1">
    <location>
        <begin position="27"/>
        <end position="297"/>
    </location>
</feature>
<name>A0ABU1Z3I2_9BURK</name>
<sequence length="297" mass="33527">MLMPTQTPALRNAMSIDVEDYFQVSAFAPYIRRDDWNGLECRVERNIDRILALLAEKNVRATFFTLGWIAERYPQVVKAIVAGGHELASHGYGHERASDLSPAAFLQDIASAKKLLEDLGGVPVVGYRAPSFSIGKANLWAFDVLRDAGYRYSSSVYPIAHDHYGMPDSPRFAYPVREGLLEIPVTTLRVGSRNLPSSGGGYFRLLPYALSRWMIRRVNETDGEPAVFYFHPWEIDSEQPRIAGIDAKTRFRHYVNIPRTHDRIARLLGDFRWGRMDEIFLGREASPRANAPSLSPA</sequence>
<dbReference type="InterPro" id="IPR002509">
    <property type="entry name" value="NODB_dom"/>
</dbReference>
<dbReference type="InterPro" id="IPR045235">
    <property type="entry name" value="PuuE_HpPgdA-like"/>
</dbReference>
<dbReference type="PROSITE" id="PS51677">
    <property type="entry name" value="NODB"/>
    <property type="match status" value="1"/>
</dbReference>
<proteinExistence type="predicted"/>
<dbReference type="NCBIfam" id="TIGR03006">
    <property type="entry name" value="pepcterm_polyde"/>
    <property type="match status" value="1"/>
</dbReference>
<dbReference type="InterPro" id="IPR014344">
    <property type="entry name" value="XrtA_polysacc_deacetyl"/>
</dbReference>
<dbReference type="SUPFAM" id="SSF88713">
    <property type="entry name" value="Glycoside hydrolase/deacetylase"/>
    <property type="match status" value="1"/>
</dbReference>
<dbReference type="RefSeq" id="WP_200956078.1">
    <property type="nucleotide sequence ID" value="NZ_JAVDXQ010000001.1"/>
</dbReference>
<dbReference type="InterPro" id="IPR022560">
    <property type="entry name" value="DUF3473"/>
</dbReference>
<gene>
    <name evidence="2" type="ORF">J2X16_000493</name>
</gene>
<dbReference type="Pfam" id="PF11959">
    <property type="entry name" value="DUF3473"/>
    <property type="match status" value="1"/>
</dbReference>
<dbReference type="Proteomes" id="UP001180536">
    <property type="component" value="Unassembled WGS sequence"/>
</dbReference>
<evidence type="ECO:0000313" key="2">
    <source>
        <dbReference type="EMBL" id="MDR7295172.1"/>
    </source>
</evidence>
<keyword evidence="3" id="KW-1185">Reference proteome</keyword>
<dbReference type="EMBL" id="JAVDXQ010000001">
    <property type="protein sequence ID" value="MDR7295172.1"/>
    <property type="molecule type" value="Genomic_DNA"/>
</dbReference>
<dbReference type="Gene3D" id="3.20.20.370">
    <property type="entry name" value="Glycoside hydrolase/deacetylase"/>
    <property type="match status" value="1"/>
</dbReference>
<comment type="caution">
    <text evidence="2">The sequence shown here is derived from an EMBL/GenBank/DDBJ whole genome shotgun (WGS) entry which is preliminary data.</text>
</comment>
<dbReference type="Pfam" id="PF01522">
    <property type="entry name" value="Polysacc_deac_1"/>
    <property type="match status" value="1"/>
</dbReference>
<dbReference type="PANTHER" id="PTHR47561">
    <property type="entry name" value="POLYSACCHARIDE DEACETYLASE FAMILY PROTEIN (AFU_ORTHOLOGUE AFUA_6G05030)"/>
    <property type="match status" value="1"/>
</dbReference>
<organism evidence="2 3">
    <name type="scientific">Pelomonas aquatica</name>
    <dbReference type="NCBI Taxonomy" id="431058"/>
    <lineage>
        <taxon>Bacteria</taxon>
        <taxon>Pseudomonadati</taxon>
        <taxon>Pseudomonadota</taxon>
        <taxon>Betaproteobacteria</taxon>
        <taxon>Burkholderiales</taxon>
        <taxon>Sphaerotilaceae</taxon>
        <taxon>Roseateles</taxon>
    </lineage>
</organism>
<accession>A0ABU1Z3I2</accession>